<dbReference type="PANTHER" id="PTHR10953">
    <property type="entry name" value="UBIQUITIN-ACTIVATING ENZYME E1"/>
    <property type="match status" value="1"/>
</dbReference>
<comment type="pathway">
    <text evidence="1 5">Protein modification; protein neddylation.</text>
</comment>
<dbReference type="GO" id="GO:0005737">
    <property type="term" value="C:cytoplasm"/>
    <property type="evidence" value="ECO:0007669"/>
    <property type="project" value="TreeGrafter"/>
</dbReference>
<organism evidence="7">
    <name type="scientific">Arcella intermedia</name>
    <dbReference type="NCBI Taxonomy" id="1963864"/>
    <lineage>
        <taxon>Eukaryota</taxon>
        <taxon>Amoebozoa</taxon>
        <taxon>Tubulinea</taxon>
        <taxon>Elardia</taxon>
        <taxon>Arcellinida</taxon>
        <taxon>Sphaerothecina</taxon>
        <taxon>Arcellidae</taxon>
        <taxon>Arcella</taxon>
    </lineage>
</organism>
<dbReference type="InterPro" id="IPR045886">
    <property type="entry name" value="ThiF/MoeB/HesA"/>
</dbReference>
<name>A0A6B2L1E8_9EUKA</name>
<dbReference type="Gene3D" id="3.40.50.720">
    <property type="entry name" value="NAD(P)-binding Rossmann-like Domain"/>
    <property type="match status" value="2"/>
</dbReference>
<reference evidence="7" key="1">
    <citation type="journal article" date="2020" name="J. Eukaryot. Microbiol.">
        <title>De novo Sequencing, Assembly and Annotation of the Transcriptome for the Free-Living Testate Amoeba Arcella intermedia.</title>
        <authorList>
            <person name="Ribeiro G.M."/>
            <person name="Porfirio-Sousa A.L."/>
            <person name="Maurer-Alcala X.X."/>
            <person name="Katz L.A."/>
            <person name="Lahr D.J.G."/>
        </authorList>
    </citation>
    <scope>NUCLEOTIDE SEQUENCE</scope>
</reference>
<dbReference type="UniPathway" id="UPA00885"/>
<protein>
    <recommendedName>
        <fullName evidence="3 5">NEDD8-activating enzyme E1 regulatory subunit</fullName>
    </recommendedName>
</protein>
<dbReference type="FunFam" id="3.40.50.720:FF:000475">
    <property type="entry name" value="NEDD8-activating enzyme E1 regulatory subunit"/>
    <property type="match status" value="1"/>
</dbReference>
<accession>A0A6B2L1E8</accession>
<evidence type="ECO:0000256" key="5">
    <source>
        <dbReference type="PIRNR" id="PIRNR039099"/>
    </source>
</evidence>
<sequence length="520" mass="57764">MRLWGPEGQSRIENAHICLLNGGALGSETLKNLVLPGIGEFTIVDGNKVTLRDLGNNFFVEQDSIGKSRAEEVTRLLYELNDMVKDKHSIQQDPDALIESNPDFVKDYTIIIATEINPLSLLRLSQACTKYNKILVSIKINGLIGQLRIQAGEHTIVQSKPSFPPEDLRLNTPFPALAEFAASVSYDALDNMQFAHIPFPVILLKEIEAWKAAHEGRLPQADQEKDEFRAQIRSRKRKPDNENFDEAAQKAHFAWIPYQIPDGISSILNDPKATNVTPESTNFWLLAAAVAAFVKNEGQGRLPLMGTIPDMTADTQSFIGLQMLFREKALSDAACVGQHLRAILARLGLPPARVPDEEVQAFCKFSLFLQVLRYSTLEEEGSPEKVNKEAIGMALVDFLAGDDAPGEGCWYMALRAADRFYAAQGRYPGDRTQSWESDFEVLRGVMNEELVALGFEPTQIDDKFLRELCRFGNSQIHNLAAILGGIAAQEIIKLVTCQWVPLNNTFIFNGINSTSVSLCL</sequence>
<dbReference type="AlphaFoldDB" id="A0A6B2L1E8"/>
<evidence type="ECO:0000256" key="4">
    <source>
        <dbReference type="ARBA" id="ARBA00022786"/>
    </source>
</evidence>
<evidence type="ECO:0000259" key="6">
    <source>
        <dbReference type="Pfam" id="PF00899"/>
    </source>
</evidence>
<dbReference type="InterPro" id="IPR030667">
    <property type="entry name" value="APP-BP1"/>
</dbReference>
<dbReference type="Pfam" id="PF00899">
    <property type="entry name" value="ThiF"/>
    <property type="match status" value="1"/>
</dbReference>
<dbReference type="GO" id="GO:0019781">
    <property type="term" value="F:NEDD8 activating enzyme activity"/>
    <property type="evidence" value="ECO:0007669"/>
    <property type="project" value="UniProtKB-UniRule"/>
</dbReference>
<evidence type="ECO:0000256" key="2">
    <source>
        <dbReference type="ARBA" id="ARBA00006868"/>
    </source>
</evidence>
<feature type="domain" description="THIF-type NAD/FAD binding fold" evidence="6">
    <location>
        <begin position="2"/>
        <end position="511"/>
    </location>
</feature>
<comment type="similarity">
    <text evidence="2 5">Belongs to the ubiquitin-activating E1 family. ULA1 subfamily.</text>
</comment>
<evidence type="ECO:0000256" key="1">
    <source>
        <dbReference type="ARBA" id="ARBA00005032"/>
    </source>
</evidence>
<dbReference type="PANTHER" id="PTHR10953:SF29">
    <property type="entry name" value="NEDD8-ACTIVATING ENZYME E1 REGULATORY SUBUNIT"/>
    <property type="match status" value="1"/>
</dbReference>
<dbReference type="InterPro" id="IPR000594">
    <property type="entry name" value="ThiF_NAD_FAD-bd"/>
</dbReference>
<proteinExistence type="inferred from homology"/>
<dbReference type="SUPFAM" id="SSF69572">
    <property type="entry name" value="Activating enzymes of the ubiquitin-like proteins"/>
    <property type="match status" value="1"/>
</dbReference>
<dbReference type="InterPro" id="IPR035985">
    <property type="entry name" value="Ubiquitin-activating_enz"/>
</dbReference>
<dbReference type="PIRSF" id="PIRSF039099">
    <property type="entry name" value="APP-BP1"/>
    <property type="match status" value="1"/>
</dbReference>
<dbReference type="EMBL" id="GIBP01001811">
    <property type="protein sequence ID" value="NDV30780.1"/>
    <property type="molecule type" value="Transcribed_RNA"/>
</dbReference>
<evidence type="ECO:0000256" key="3">
    <source>
        <dbReference type="ARBA" id="ARBA00015407"/>
    </source>
</evidence>
<keyword evidence="4 5" id="KW-0833">Ubl conjugation pathway</keyword>
<dbReference type="GO" id="GO:0045116">
    <property type="term" value="P:protein neddylation"/>
    <property type="evidence" value="ECO:0007669"/>
    <property type="project" value="UniProtKB-UniRule"/>
</dbReference>
<evidence type="ECO:0000313" key="7">
    <source>
        <dbReference type="EMBL" id="NDV30780.1"/>
    </source>
</evidence>